<reference evidence="2 3" key="1">
    <citation type="submission" date="2016-10" db="EMBL/GenBank/DDBJ databases">
        <authorList>
            <person name="de Groot N.N."/>
        </authorList>
    </citation>
    <scope>NUCLEOTIDE SEQUENCE [LARGE SCALE GENOMIC DNA]</scope>
    <source>
        <strain evidence="2 3">B25</strain>
    </source>
</reference>
<dbReference type="Pfam" id="PF01764">
    <property type="entry name" value="Lipase_3"/>
    <property type="match status" value="1"/>
</dbReference>
<dbReference type="GO" id="GO:0006629">
    <property type="term" value="P:lipid metabolic process"/>
    <property type="evidence" value="ECO:0007669"/>
    <property type="project" value="InterPro"/>
</dbReference>
<evidence type="ECO:0000259" key="1">
    <source>
        <dbReference type="Pfam" id="PF01764"/>
    </source>
</evidence>
<organism evidence="2 3">
    <name type="scientific">Treponema bryantii</name>
    <dbReference type="NCBI Taxonomy" id="163"/>
    <lineage>
        <taxon>Bacteria</taxon>
        <taxon>Pseudomonadati</taxon>
        <taxon>Spirochaetota</taxon>
        <taxon>Spirochaetia</taxon>
        <taxon>Spirochaetales</taxon>
        <taxon>Treponemataceae</taxon>
        <taxon>Treponema</taxon>
    </lineage>
</organism>
<sequence>MREFCTIIIIFVSLAFISCKTTNQLQDTEKIEEETVAEIEIAPPVIEIEIKEEEPETPKLTPEEEEAIRWAGILKESESMTTEQRKFYLLKKTRDYEVVGEDLDYKIMVNDDTKEVIIQFEESDSDEDWRNNYLFLPWPLKLDNKIVWTTYGYAKVYKSANNIPIDEFFKQIELHPDYKVVIWGWSIGSAMAKITARHFEIRTKKQKKIDELTTWGDVKCWYNPFYSVKKSCIVIHEYVNINDLVTWCIPICRRDVKCRVGDKFSFKKARNSEHYHLNYHECDFSKWEE</sequence>
<evidence type="ECO:0000313" key="3">
    <source>
        <dbReference type="Proteomes" id="UP000182360"/>
    </source>
</evidence>
<dbReference type="PROSITE" id="PS51257">
    <property type="entry name" value="PROKAR_LIPOPROTEIN"/>
    <property type="match status" value="1"/>
</dbReference>
<gene>
    <name evidence="2" type="ORF">SAMN04487977_110124</name>
</gene>
<name>A0A1H9IVI8_9SPIR</name>
<proteinExistence type="predicted"/>
<dbReference type="EMBL" id="FOFU01000010">
    <property type="protein sequence ID" value="SEQ78537.1"/>
    <property type="molecule type" value="Genomic_DNA"/>
</dbReference>
<keyword evidence="3" id="KW-1185">Reference proteome</keyword>
<evidence type="ECO:0000313" key="2">
    <source>
        <dbReference type="EMBL" id="SEQ78537.1"/>
    </source>
</evidence>
<dbReference type="Proteomes" id="UP000182360">
    <property type="component" value="Unassembled WGS sequence"/>
</dbReference>
<dbReference type="AlphaFoldDB" id="A0A1H9IVI8"/>
<protein>
    <submittedName>
        <fullName evidence="2">Lipase (Class 3)</fullName>
    </submittedName>
</protein>
<accession>A0A1H9IVI8</accession>
<dbReference type="Gene3D" id="3.40.50.1820">
    <property type="entry name" value="alpha/beta hydrolase"/>
    <property type="match status" value="1"/>
</dbReference>
<dbReference type="RefSeq" id="WP_074645134.1">
    <property type="nucleotide sequence ID" value="NZ_FOFU01000010.1"/>
</dbReference>
<feature type="domain" description="Fungal lipase-type" evidence="1">
    <location>
        <begin position="121"/>
        <end position="246"/>
    </location>
</feature>
<dbReference type="InterPro" id="IPR002921">
    <property type="entry name" value="Fungal_lipase-type"/>
</dbReference>
<dbReference type="SUPFAM" id="SSF53474">
    <property type="entry name" value="alpha/beta-Hydrolases"/>
    <property type="match status" value="1"/>
</dbReference>
<dbReference type="InterPro" id="IPR029058">
    <property type="entry name" value="AB_hydrolase_fold"/>
</dbReference>